<dbReference type="RefSeq" id="WP_128784609.1">
    <property type="nucleotide sequence ID" value="NZ_RJLM01000005.1"/>
</dbReference>
<dbReference type="Proteomes" id="UP000287563">
    <property type="component" value="Unassembled WGS sequence"/>
</dbReference>
<dbReference type="Pfam" id="PF02661">
    <property type="entry name" value="Fic"/>
    <property type="match status" value="1"/>
</dbReference>
<organism evidence="3 4">
    <name type="scientific">Photobacterium chitinilyticum</name>
    <dbReference type="NCBI Taxonomy" id="2485123"/>
    <lineage>
        <taxon>Bacteria</taxon>
        <taxon>Pseudomonadati</taxon>
        <taxon>Pseudomonadota</taxon>
        <taxon>Gammaproteobacteria</taxon>
        <taxon>Vibrionales</taxon>
        <taxon>Vibrionaceae</taxon>
        <taxon>Photobacterium</taxon>
    </lineage>
</organism>
<dbReference type="OrthoDB" id="9802752at2"/>
<dbReference type="PANTHER" id="PTHR39426:SF1">
    <property type="entry name" value="HOMOLOGY TO DEATH-ON-CURING PROTEIN OF PHAGE P1"/>
    <property type="match status" value="1"/>
</dbReference>
<protein>
    <submittedName>
        <fullName evidence="3">Type II toxin-antitoxin system death-on-curing family toxin</fullName>
    </submittedName>
</protein>
<dbReference type="PANTHER" id="PTHR39426">
    <property type="entry name" value="HOMOLOGY TO DEATH-ON-CURING PROTEIN OF PHAGE P1"/>
    <property type="match status" value="1"/>
</dbReference>
<reference evidence="3 4" key="1">
    <citation type="submission" date="2018-11" db="EMBL/GenBank/DDBJ databases">
        <title>Photobacterium sp. BEI247 sp. nov., a marine bacterium isolated from Yongle Blue Hole in the South China Sea.</title>
        <authorList>
            <person name="Wang X."/>
        </authorList>
    </citation>
    <scope>NUCLEOTIDE SEQUENCE [LARGE SCALE GENOMIC DNA]</scope>
    <source>
        <strain evidence="4">BEI247</strain>
    </source>
</reference>
<feature type="transmembrane region" description="Helical" evidence="1">
    <location>
        <begin position="130"/>
        <end position="149"/>
    </location>
</feature>
<proteinExistence type="predicted"/>
<evidence type="ECO:0000313" key="4">
    <source>
        <dbReference type="Proteomes" id="UP000287563"/>
    </source>
</evidence>
<dbReference type="NCBIfam" id="TIGR01550">
    <property type="entry name" value="DOC_P1"/>
    <property type="match status" value="1"/>
</dbReference>
<keyword evidence="1" id="KW-0812">Transmembrane</keyword>
<sequence>MSELLFLDALDIQEIHDAILESEPGLKGMNSDKLEAVAGRVKNIYSYSDEIDTAFSLAAHYAVAIAKGHAFADGNKRTAFVSLVTVLDINGFPVPEKISETIMNSDSWADIMVKVAEGTINAKLLTSTVALTYMVGAFGVGIAGIAQIMSNK</sequence>
<keyword evidence="1" id="KW-1133">Transmembrane helix</keyword>
<gene>
    <name evidence="3" type="ORF">EDI28_14715</name>
</gene>
<dbReference type="InterPro" id="IPR053737">
    <property type="entry name" value="Type_II_TA_Toxin"/>
</dbReference>
<dbReference type="GO" id="GO:0016301">
    <property type="term" value="F:kinase activity"/>
    <property type="evidence" value="ECO:0007669"/>
    <property type="project" value="InterPro"/>
</dbReference>
<dbReference type="Gene3D" id="1.20.120.1870">
    <property type="entry name" value="Fic/DOC protein, Fido domain"/>
    <property type="match status" value="1"/>
</dbReference>
<dbReference type="InterPro" id="IPR006440">
    <property type="entry name" value="Doc"/>
</dbReference>
<dbReference type="AlphaFoldDB" id="A0A3S3UIT6"/>
<keyword evidence="4" id="KW-1185">Reference proteome</keyword>
<evidence type="ECO:0000259" key="2">
    <source>
        <dbReference type="PROSITE" id="PS51459"/>
    </source>
</evidence>
<feature type="domain" description="Fido" evidence="2">
    <location>
        <begin position="7"/>
        <end position="130"/>
    </location>
</feature>
<dbReference type="PROSITE" id="PS51459">
    <property type="entry name" value="FIDO"/>
    <property type="match status" value="1"/>
</dbReference>
<evidence type="ECO:0000313" key="3">
    <source>
        <dbReference type="EMBL" id="RWX54985.1"/>
    </source>
</evidence>
<name>A0A3S3UIT6_9GAMM</name>
<dbReference type="InterPro" id="IPR003812">
    <property type="entry name" value="Fido"/>
</dbReference>
<dbReference type="InterPro" id="IPR036597">
    <property type="entry name" value="Fido-like_dom_sf"/>
</dbReference>
<accession>A0A3S3UIT6</accession>
<dbReference type="SUPFAM" id="SSF140931">
    <property type="entry name" value="Fic-like"/>
    <property type="match status" value="1"/>
</dbReference>
<evidence type="ECO:0000256" key="1">
    <source>
        <dbReference type="SAM" id="Phobius"/>
    </source>
</evidence>
<comment type="caution">
    <text evidence="3">The sequence shown here is derived from an EMBL/GenBank/DDBJ whole genome shotgun (WGS) entry which is preliminary data.</text>
</comment>
<dbReference type="EMBL" id="RJLM01000005">
    <property type="protein sequence ID" value="RWX54985.1"/>
    <property type="molecule type" value="Genomic_DNA"/>
</dbReference>
<keyword evidence="1" id="KW-0472">Membrane</keyword>